<dbReference type="Pfam" id="PF01063">
    <property type="entry name" value="Aminotran_4"/>
    <property type="match status" value="1"/>
</dbReference>
<evidence type="ECO:0000313" key="12">
    <source>
        <dbReference type="EMBL" id="ORY91565.1"/>
    </source>
</evidence>
<dbReference type="InterPro" id="IPR043131">
    <property type="entry name" value="BCAT-like_N"/>
</dbReference>
<dbReference type="PANTHER" id="PTHR11825">
    <property type="entry name" value="SUBGROUP IIII AMINOTRANSFERASE"/>
    <property type="match status" value="1"/>
</dbReference>
<keyword evidence="13" id="KW-1185">Reference proteome</keyword>
<dbReference type="InterPro" id="IPR018300">
    <property type="entry name" value="Aminotrans_IV_CS"/>
</dbReference>
<dbReference type="GO" id="GO:0052655">
    <property type="term" value="F:L-valine-2-oxoglutarate transaminase activity"/>
    <property type="evidence" value="ECO:0007669"/>
    <property type="project" value="RHEA"/>
</dbReference>
<dbReference type="InParanoid" id="A0A1Y2G2F8"/>
<comment type="caution">
    <text evidence="12">The sequence shown here is derived from an EMBL/GenBank/DDBJ whole genome shotgun (WGS) entry which is preliminary data.</text>
</comment>
<accession>A0A1Y2G2F8</accession>
<comment type="similarity">
    <text evidence="2 9">Belongs to the class-IV pyridoxal-phosphate-dependent aminotransferase family.</text>
</comment>
<dbReference type="InterPro" id="IPR033939">
    <property type="entry name" value="BCAT_family"/>
</dbReference>
<dbReference type="GO" id="GO:0005739">
    <property type="term" value="C:mitochondrion"/>
    <property type="evidence" value="ECO:0007669"/>
    <property type="project" value="TreeGrafter"/>
</dbReference>
<evidence type="ECO:0000256" key="7">
    <source>
        <dbReference type="ARBA" id="ARBA00023304"/>
    </source>
</evidence>
<dbReference type="InterPro" id="IPR043132">
    <property type="entry name" value="BCAT-like_C"/>
</dbReference>
<name>A0A1Y2G2F8_9BASI</name>
<evidence type="ECO:0000256" key="4">
    <source>
        <dbReference type="ARBA" id="ARBA00022605"/>
    </source>
</evidence>
<keyword evidence="3 11" id="KW-0032">Aminotransferase</keyword>
<dbReference type="GO" id="GO:0009099">
    <property type="term" value="P:L-valine biosynthetic process"/>
    <property type="evidence" value="ECO:0007669"/>
    <property type="project" value="TreeGrafter"/>
</dbReference>
<comment type="cofactor">
    <cofactor evidence="1 10">
        <name>pyridoxal 5'-phosphate</name>
        <dbReference type="ChEBI" id="CHEBI:597326"/>
    </cofactor>
</comment>
<dbReference type="STRING" id="106004.A0A1Y2G2F8"/>
<evidence type="ECO:0000313" key="13">
    <source>
        <dbReference type="Proteomes" id="UP000193467"/>
    </source>
</evidence>
<evidence type="ECO:0000256" key="1">
    <source>
        <dbReference type="ARBA" id="ARBA00001933"/>
    </source>
</evidence>
<dbReference type="GO" id="GO:0009098">
    <property type="term" value="P:L-leucine biosynthetic process"/>
    <property type="evidence" value="ECO:0007669"/>
    <property type="project" value="TreeGrafter"/>
</dbReference>
<dbReference type="OrthoDB" id="1732691at2759"/>
<comment type="catalytic activity">
    <reaction evidence="11">
        <text>L-valine + 2-oxoglutarate = 3-methyl-2-oxobutanoate + L-glutamate</text>
        <dbReference type="Rhea" id="RHEA:24813"/>
        <dbReference type="ChEBI" id="CHEBI:11851"/>
        <dbReference type="ChEBI" id="CHEBI:16810"/>
        <dbReference type="ChEBI" id="CHEBI:29985"/>
        <dbReference type="ChEBI" id="CHEBI:57762"/>
        <dbReference type="EC" id="2.6.1.42"/>
    </reaction>
</comment>
<keyword evidence="7 11" id="KW-0100">Branched-chain amino acid biosynthesis</keyword>
<dbReference type="NCBIfam" id="TIGR01123">
    <property type="entry name" value="ilvE_II"/>
    <property type="match status" value="1"/>
</dbReference>
<dbReference type="Gene3D" id="3.20.10.10">
    <property type="entry name" value="D-amino Acid Aminotransferase, subunit A, domain 2"/>
    <property type="match status" value="1"/>
</dbReference>
<organism evidence="12 13">
    <name type="scientific">Leucosporidium creatinivorum</name>
    <dbReference type="NCBI Taxonomy" id="106004"/>
    <lineage>
        <taxon>Eukaryota</taxon>
        <taxon>Fungi</taxon>
        <taxon>Dikarya</taxon>
        <taxon>Basidiomycota</taxon>
        <taxon>Pucciniomycotina</taxon>
        <taxon>Microbotryomycetes</taxon>
        <taxon>Leucosporidiales</taxon>
        <taxon>Leucosporidium</taxon>
    </lineage>
</organism>
<proteinExistence type="inferred from homology"/>
<comment type="catalytic activity">
    <reaction evidence="11">
        <text>L-isoleucine + 2-oxoglutarate = (S)-3-methyl-2-oxopentanoate + L-glutamate</text>
        <dbReference type="Rhea" id="RHEA:24801"/>
        <dbReference type="ChEBI" id="CHEBI:16810"/>
        <dbReference type="ChEBI" id="CHEBI:29985"/>
        <dbReference type="ChEBI" id="CHEBI:35146"/>
        <dbReference type="ChEBI" id="CHEBI:58045"/>
        <dbReference type="EC" id="2.6.1.42"/>
    </reaction>
</comment>
<evidence type="ECO:0000256" key="10">
    <source>
        <dbReference type="RuleBase" id="RU004516"/>
    </source>
</evidence>
<dbReference type="PANTHER" id="PTHR11825:SF44">
    <property type="entry name" value="BRANCHED-CHAIN-AMINO-ACID AMINOTRANSFERASE"/>
    <property type="match status" value="1"/>
</dbReference>
<evidence type="ECO:0000256" key="8">
    <source>
        <dbReference type="PIRSR" id="PIRSR006468-1"/>
    </source>
</evidence>
<dbReference type="SUPFAM" id="SSF56752">
    <property type="entry name" value="D-aminoacid aminotransferase-like PLP-dependent enzymes"/>
    <property type="match status" value="1"/>
</dbReference>
<keyword evidence="5 11" id="KW-0808">Transferase</keyword>
<dbReference type="Gene3D" id="3.30.470.10">
    <property type="match status" value="1"/>
</dbReference>
<feature type="modified residue" description="N6-(pyridoxal phosphate)lysine" evidence="8">
    <location>
        <position position="209"/>
    </location>
</feature>
<evidence type="ECO:0000256" key="5">
    <source>
        <dbReference type="ARBA" id="ARBA00022679"/>
    </source>
</evidence>
<dbReference type="AlphaFoldDB" id="A0A1Y2G2F8"/>
<dbReference type="GO" id="GO:0052654">
    <property type="term" value="F:L-leucine-2-oxoglutarate transaminase activity"/>
    <property type="evidence" value="ECO:0007669"/>
    <property type="project" value="RHEA"/>
</dbReference>
<dbReference type="PIRSF" id="PIRSF006468">
    <property type="entry name" value="BCAT1"/>
    <property type="match status" value="1"/>
</dbReference>
<dbReference type="InterPro" id="IPR036038">
    <property type="entry name" value="Aminotransferase-like"/>
</dbReference>
<gene>
    <name evidence="12" type="ORF">BCR35DRAFT_286519</name>
</gene>
<evidence type="ECO:0000256" key="3">
    <source>
        <dbReference type="ARBA" id="ARBA00022576"/>
    </source>
</evidence>
<sequence>MSSTGTSTPAGGLDLSLLKITRNPAPGVLPPSNTLVFGQTPTDHMLTVEWNLGTGFEAPEIKPYGPLSLDPSASVLHYSTTMFEGMKAYKDKNGVARLFRPNKNMERFNDGAARMGFPAVDGEVFTELIKKLVDVDEHWIPTDPGCSLYIRPTMIGTKAGLGVTASTSVLLYVILSPAGPYYASGRKPISLLASTEHTRAFPGGTGNRKFGLNYAGGIVPQTQAAKLGYNQILWLLGERHMLTEVGMMNLFVSFRRPDGTVELVTPPLADLILPGVTRDSVLCLARAHADPTTPFRIAGFPEKLVVSERELYMSDLVAAQANGTLAEIFGTGTAAILLAVERIGYMNSDLKIPTGADGMGPLATALLREIEGRQIGEIESEWSVIV</sequence>
<keyword evidence="4 11" id="KW-0028">Amino-acid biosynthesis</keyword>
<evidence type="ECO:0000256" key="11">
    <source>
        <dbReference type="RuleBase" id="RU004517"/>
    </source>
</evidence>
<dbReference type="EMBL" id="MCGR01000002">
    <property type="protein sequence ID" value="ORY91565.1"/>
    <property type="molecule type" value="Genomic_DNA"/>
</dbReference>
<dbReference type="InterPro" id="IPR001544">
    <property type="entry name" value="Aminotrans_IV"/>
</dbReference>
<protein>
    <recommendedName>
        <fullName evidence="11">Branched-chain-amino-acid aminotransferase</fullName>
        <ecNumber evidence="11">2.6.1.42</ecNumber>
    </recommendedName>
</protein>
<dbReference type="EC" id="2.6.1.42" evidence="11"/>
<evidence type="ECO:0000256" key="2">
    <source>
        <dbReference type="ARBA" id="ARBA00009320"/>
    </source>
</evidence>
<dbReference type="Proteomes" id="UP000193467">
    <property type="component" value="Unassembled WGS sequence"/>
</dbReference>
<comment type="catalytic activity">
    <reaction evidence="11">
        <text>L-leucine + 2-oxoglutarate = 4-methyl-2-oxopentanoate + L-glutamate</text>
        <dbReference type="Rhea" id="RHEA:18321"/>
        <dbReference type="ChEBI" id="CHEBI:16810"/>
        <dbReference type="ChEBI" id="CHEBI:17865"/>
        <dbReference type="ChEBI" id="CHEBI:29985"/>
        <dbReference type="ChEBI" id="CHEBI:57427"/>
        <dbReference type="EC" id="2.6.1.42"/>
    </reaction>
</comment>
<dbReference type="PROSITE" id="PS00770">
    <property type="entry name" value="AA_TRANSFER_CLASS_4"/>
    <property type="match status" value="1"/>
</dbReference>
<evidence type="ECO:0000256" key="9">
    <source>
        <dbReference type="RuleBase" id="RU004106"/>
    </source>
</evidence>
<reference evidence="12 13" key="1">
    <citation type="submission" date="2016-07" db="EMBL/GenBank/DDBJ databases">
        <title>Pervasive Adenine N6-methylation of Active Genes in Fungi.</title>
        <authorList>
            <consortium name="DOE Joint Genome Institute"/>
            <person name="Mondo S.J."/>
            <person name="Dannebaum R.O."/>
            <person name="Kuo R.C."/>
            <person name="Labutti K."/>
            <person name="Haridas S."/>
            <person name="Kuo A."/>
            <person name="Salamov A."/>
            <person name="Ahrendt S.R."/>
            <person name="Lipzen A."/>
            <person name="Sullivan W."/>
            <person name="Andreopoulos W.B."/>
            <person name="Clum A."/>
            <person name="Lindquist E."/>
            <person name="Daum C."/>
            <person name="Ramamoorthy G.K."/>
            <person name="Gryganskyi A."/>
            <person name="Culley D."/>
            <person name="Magnuson J.K."/>
            <person name="James T.Y."/>
            <person name="O'Malley M.A."/>
            <person name="Stajich J.E."/>
            <person name="Spatafora J.W."/>
            <person name="Visel A."/>
            <person name="Grigoriev I.V."/>
        </authorList>
    </citation>
    <scope>NUCLEOTIDE SEQUENCE [LARGE SCALE GENOMIC DNA]</scope>
    <source>
        <strain evidence="12 13">62-1032</strain>
    </source>
</reference>
<keyword evidence="6 10" id="KW-0663">Pyridoxal phosphate</keyword>
<dbReference type="GO" id="GO:0052656">
    <property type="term" value="F:L-isoleucine-2-oxoglutarate transaminase activity"/>
    <property type="evidence" value="ECO:0007669"/>
    <property type="project" value="RHEA"/>
</dbReference>
<dbReference type="InterPro" id="IPR005786">
    <property type="entry name" value="B_amino_transII"/>
</dbReference>
<dbReference type="NCBIfam" id="NF009897">
    <property type="entry name" value="PRK13357.1"/>
    <property type="match status" value="1"/>
</dbReference>
<dbReference type="CDD" id="cd01557">
    <property type="entry name" value="BCAT_beta_family"/>
    <property type="match status" value="1"/>
</dbReference>
<evidence type="ECO:0000256" key="6">
    <source>
        <dbReference type="ARBA" id="ARBA00022898"/>
    </source>
</evidence>
<dbReference type="FunCoup" id="A0A1Y2G2F8">
    <property type="interactions" value="331"/>
</dbReference>